<comment type="similarity">
    <text evidence="2">Belongs to the SNF7 family.</text>
</comment>
<dbReference type="PANTHER" id="PTHR22761:SF5">
    <property type="entry name" value="CHARGED MULTIVESICULAR BODY PROTEIN 6"/>
    <property type="match status" value="1"/>
</dbReference>
<sequence>MGSLFTKSKKPSRVTEQDKAVLQLKQQRDRLKQYQKRIELSLESDRQLAKKCLAQGRKERAKLLLRKKKYQESMLINTDKQLENLEKMAADIEFAQVEVQVIEGLKQGNVALKKMHDILNIDEIEKIMDETREGIEKQQEIDSILTDVLTSQDEDDVLAELDALAAEEDSKVAVSLPEVPSDNLPEVEEMVSDDNEENAKVGKVKEKPSKILVEA</sequence>
<evidence type="ECO:0000256" key="4">
    <source>
        <dbReference type="ARBA" id="ARBA00022753"/>
    </source>
</evidence>
<comment type="subcellular location">
    <subcellularLocation>
        <location evidence="1">Endosome membrane</location>
    </subcellularLocation>
</comment>
<evidence type="ECO:0000256" key="5">
    <source>
        <dbReference type="ARBA" id="ARBA00022927"/>
    </source>
</evidence>
<proteinExistence type="inferred from homology"/>
<keyword evidence="7" id="KW-0175">Coiled coil</keyword>
<keyword evidence="4" id="KW-0967">Endosome</keyword>
<dbReference type="GO" id="GO:0005771">
    <property type="term" value="C:multivesicular body"/>
    <property type="evidence" value="ECO:0007669"/>
    <property type="project" value="TreeGrafter"/>
</dbReference>
<protein>
    <submittedName>
        <fullName evidence="9">Putative vacuolar protein sorting 20 isoform a</fullName>
    </submittedName>
</protein>
<dbReference type="AlphaFoldDB" id="A0A1L8EDT5"/>
<dbReference type="Gene3D" id="6.10.140.1230">
    <property type="match status" value="1"/>
</dbReference>
<dbReference type="GO" id="GO:0015031">
    <property type="term" value="P:protein transport"/>
    <property type="evidence" value="ECO:0007669"/>
    <property type="project" value="UniProtKB-KW"/>
</dbReference>
<dbReference type="PANTHER" id="PTHR22761">
    <property type="entry name" value="CHARGED MULTIVESICULAR BODY PROTEIN"/>
    <property type="match status" value="1"/>
</dbReference>
<keyword evidence="5" id="KW-0653">Protein transport</keyword>
<dbReference type="EMBL" id="GFDG01001983">
    <property type="protein sequence ID" value="JAV16816.1"/>
    <property type="molecule type" value="Transcribed_RNA"/>
</dbReference>
<name>A0A1L8EDT5_HAEIR</name>
<keyword evidence="3" id="KW-0813">Transport</keyword>
<organism evidence="9">
    <name type="scientific">Haematobia irritans</name>
    <name type="common">Horn fly</name>
    <name type="synonym">Conops irritans</name>
    <dbReference type="NCBI Taxonomy" id="7368"/>
    <lineage>
        <taxon>Eukaryota</taxon>
        <taxon>Metazoa</taxon>
        <taxon>Ecdysozoa</taxon>
        <taxon>Arthropoda</taxon>
        <taxon>Hexapoda</taxon>
        <taxon>Insecta</taxon>
        <taxon>Pterygota</taxon>
        <taxon>Neoptera</taxon>
        <taxon>Endopterygota</taxon>
        <taxon>Diptera</taxon>
        <taxon>Brachycera</taxon>
        <taxon>Muscomorpha</taxon>
        <taxon>Muscoidea</taxon>
        <taxon>Muscidae</taxon>
        <taxon>Haematobia</taxon>
    </lineage>
</organism>
<reference evidence="9" key="1">
    <citation type="submission" date="2017-01" db="EMBL/GenBank/DDBJ databases">
        <title>An insight into the sialome and mialome of the horn fly, Haematobia irritans.</title>
        <authorList>
            <person name="Breijo M."/>
            <person name="Boiani M."/>
            <person name="Ures X."/>
            <person name="Rocha S."/>
            <person name="Sequeira M."/>
            <person name="Ribeiro J.M."/>
        </authorList>
    </citation>
    <scope>NUCLEOTIDE SEQUENCE</scope>
</reference>
<feature type="region of interest" description="Disordered" evidence="8">
    <location>
        <begin position="172"/>
        <end position="215"/>
    </location>
</feature>
<evidence type="ECO:0000256" key="1">
    <source>
        <dbReference type="ARBA" id="ARBA00004608"/>
    </source>
</evidence>
<dbReference type="GO" id="GO:0006900">
    <property type="term" value="P:vesicle budding from membrane"/>
    <property type="evidence" value="ECO:0007669"/>
    <property type="project" value="TreeGrafter"/>
</dbReference>
<evidence type="ECO:0000313" key="9">
    <source>
        <dbReference type="EMBL" id="JAV16816.1"/>
    </source>
</evidence>
<evidence type="ECO:0000256" key="2">
    <source>
        <dbReference type="ARBA" id="ARBA00006190"/>
    </source>
</evidence>
<accession>A0A1L8EDT5</accession>
<keyword evidence="6" id="KW-0472">Membrane</keyword>
<dbReference type="GO" id="GO:0032511">
    <property type="term" value="P:late endosome to vacuole transport via multivesicular body sorting pathway"/>
    <property type="evidence" value="ECO:0007669"/>
    <property type="project" value="TreeGrafter"/>
</dbReference>
<evidence type="ECO:0000256" key="6">
    <source>
        <dbReference type="ARBA" id="ARBA00023136"/>
    </source>
</evidence>
<evidence type="ECO:0000256" key="3">
    <source>
        <dbReference type="ARBA" id="ARBA00022448"/>
    </source>
</evidence>
<feature type="coiled-coil region" evidence="7">
    <location>
        <begin position="17"/>
        <end position="44"/>
    </location>
</feature>
<dbReference type="Pfam" id="PF03357">
    <property type="entry name" value="Snf7"/>
    <property type="match status" value="1"/>
</dbReference>
<evidence type="ECO:0000256" key="7">
    <source>
        <dbReference type="SAM" id="Coils"/>
    </source>
</evidence>
<feature type="compositionally biased region" description="Basic and acidic residues" evidence="8">
    <location>
        <begin position="197"/>
        <end position="209"/>
    </location>
</feature>
<evidence type="ECO:0000256" key="8">
    <source>
        <dbReference type="SAM" id="MobiDB-lite"/>
    </source>
</evidence>
<feature type="compositionally biased region" description="Acidic residues" evidence="8">
    <location>
        <begin position="185"/>
        <end position="196"/>
    </location>
</feature>
<dbReference type="GO" id="GO:0000815">
    <property type="term" value="C:ESCRT III complex"/>
    <property type="evidence" value="ECO:0007669"/>
    <property type="project" value="TreeGrafter"/>
</dbReference>
<dbReference type="InterPro" id="IPR005024">
    <property type="entry name" value="Snf7_fam"/>
</dbReference>